<dbReference type="SUPFAM" id="SSF48452">
    <property type="entry name" value="TPR-like"/>
    <property type="match status" value="1"/>
</dbReference>
<gene>
    <name evidence="2" type="ORF">F4V43_18445</name>
</gene>
<dbReference type="OrthoDB" id="6399948at2"/>
<evidence type="ECO:0000313" key="2">
    <source>
        <dbReference type="EMBL" id="KAA8996864.1"/>
    </source>
</evidence>
<comment type="caution">
    <text evidence="2">The sequence shown here is derived from an EMBL/GenBank/DDBJ whole genome shotgun (WGS) entry which is preliminary data.</text>
</comment>
<evidence type="ECO:0000313" key="3">
    <source>
        <dbReference type="Proteomes" id="UP000367750"/>
    </source>
</evidence>
<dbReference type="EMBL" id="VYKK01000031">
    <property type="protein sequence ID" value="KAA8996864.1"/>
    <property type="molecule type" value="Genomic_DNA"/>
</dbReference>
<sequence length="445" mass="49523">MKIGRNDPCPCGSGHKYKKCCLEKDRADAMPALRLAFNREAAAASAQAGQREEAPTEAPGLKLSPAPSAPPAKLTLAGLRKLASRDLEWAQPAHLALAQTLIERMKGEYDKELIQEALLLWNAYSRQVRPVIKKEGTYCAAIEYFLSEQYGLSVPLSGLADKYEVASATISRRCKELAAYAEEYGLPDGLPAPEDFGLIGDSSRDQAQILVYRAMETAGSRQRVQLARRALEMYPDSADAYQILAEEAGSEAEARSLLQQGMEAGRRDLGWSFFEQHKGHFWGLFETRPYMRVTRSYAESCWLGGDADEAAGTLAHLLELNPADHTGARYLLLAAYLYTGKLEEAQRVLKRYGGEDSSASFAYDRMILEYKQSGITSRLKMLYRVARGVNRHVPDYLLGVKRLPPVLPDYTTPGEASEASEYVIMHSRLWASVPELLKWMLKQAE</sequence>
<dbReference type="Pfam" id="PF02810">
    <property type="entry name" value="SEC-C"/>
    <property type="match status" value="1"/>
</dbReference>
<dbReference type="Gene3D" id="3.10.450.50">
    <property type="match status" value="1"/>
</dbReference>
<dbReference type="Proteomes" id="UP000367750">
    <property type="component" value="Unassembled WGS sequence"/>
</dbReference>
<name>A0A5J5FTK1_9BACL</name>
<dbReference type="Gene3D" id="1.25.40.10">
    <property type="entry name" value="Tetratricopeptide repeat domain"/>
    <property type="match status" value="1"/>
</dbReference>
<dbReference type="InterPro" id="IPR004027">
    <property type="entry name" value="SEC_C_motif"/>
</dbReference>
<protein>
    <submittedName>
        <fullName evidence="2">Tetratricopeptide repeat protein</fullName>
    </submittedName>
</protein>
<dbReference type="AlphaFoldDB" id="A0A5J5FTK1"/>
<organism evidence="2 3">
    <name type="scientific">Paenibacillus spiritus</name>
    <dbReference type="NCBI Taxonomy" id="2496557"/>
    <lineage>
        <taxon>Bacteria</taxon>
        <taxon>Bacillati</taxon>
        <taxon>Bacillota</taxon>
        <taxon>Bacilli</taxon>
        <taxon>Bacillales</taxon>
        <taxon>Paenibacillaceae</taxon>
        <taxon>Paenibacillus</taxon>
    </lineage>
</organism>
<keyword evidence="3" id="KW-1185">Reference proteome</keyword>
<evidence type="ECO:0000256" key="1">
    <source>
        <dbReference type="SAM" id="MobiDB-lite"/>
    </source>
</evidence>
<accession>A0A5J5FTK1</accession>
<dbReference type="SUPFAM" id="SSF103642">
    <property type="entry name" value="Sec-C motif"/>
    <property type="match status" value="1"/>
</dbReference>
<feature type="region of interest" description="Disordered" evidence="1">
    <location>
        <begin position="44"/>
        <end position="69"/>
    </location>
</feature>
<reference evidence="2 3" key="1">
    <citation type="submission" date="2019-09" db="EMBL/GenBank/DDBJ databases">
        <title>Bacillus ochoae sp. nov., Paenibacillus whitsoniae sp. nov., Paenibacillus spiritus sp. nov. Isolated from the Mars Exploration Rover during spacecraft assembly.</title>
        <authorList>
            <person name="Seuylemezian A."/>
            <person name="Vaishampayan P."/>
        </authorList>
    </citation>
    <scope>NUCLEOTIDE SEQUENCE [LARGE SCALE GENOMIC DNA]</scope>
    <source>
        <strain evidence="2 3">MER_111</strain>
    </source>
</reference>
<dbReference type="InterPro" id="IPR011990">
    <property type="entry name" value="TPR-like_helical_dom_sf"/>
</dbReference>
<feature type="compositionally biased region" description="Low complexity" evidence="1">
    <location>
        <begin position="58"/>
        <end position="69"/>
    </location>
</feature>
<proteinExistence type="predicted"/>